<dbReference type="PANTHER" id="PTHR36852">
    <property type="entry name" value="PROTEIN GVPL 2"/>
    <property type="match status" value="1"/>
</dbReference>
<evidence type="ECO:0000256" key="3">
    <source>
        <dbReference type="ARBA" id="ARBA00035643"/>
    </source>
</evidence>
<dbReference type="Pfam" id="PF06386">
    <property type="entry name" value="GvpL_GvpF"/>
    <property type="match status" value="1"/>
</dbReference>
<proteinExistence type="inferred from homology"/>
<protein>
    <submittedName>
        <fullName evidence="4">GvpL/GvpF family gas vesicle protein</fullName>
    </submittedName>
</protein>
<name>A0ABR9PJ58_9BACT</name>
<evidence type="ECO:0000313" key="5">
    <source>
        <dbReference type="Proteomes" id="UP001516472"/>
    </source>
</evidence>
<evidence type="ECO:0000256" key="2">
    <source>
        <dbReference type="ARBA" id="ARBA00035108"/>
    </source>
</evidence>
<reference evidence="4 5" key="1">
    <citation type="submission" date="2020-02" db="EMBL/GenBank/DDBJ databases">
        <authorList>
            <person name="Babadi Z.K."/>
            <person name="Risdian C."/>
            <person name="Ebrahimipour G.H."/>
            <person name="Wink J."/>
        </authorList>
    </citation>
    <scope>NUCLEOTIDE SEQUENCE [LARGE SCALE GENOMIC DNA]</scope>
    <source>
        <strain evidence="4 5">ZKHCc1 1396</strain>
    </source>
</reference>
<organism evidence="4 5">
    <name type="scientific">Corallococcus soli</name>
    <dbReference type="NCBI Taxonomy" id="2710757"/>
    <lineage>
        <taxon>Bacteria</taxon>
        <taxon>Pseudomonadati</taxon>
        <taxon>Myxococcota</taxon>
        <taxon>Myxococcia</taxon>
        <taxon>Myxococcales</taxon>
        <taxon>Cystobacterineae</taxon>
        <taxon>Myxococcaceae</taxon>
        <taxon>Corallococcus</taxon>
    </lineage>
</organism>
<dbReference type="Proteomes" id="UP001516472">
    <property type="component" value="Unassembled WGS sequence"/>
</dbReference>
<dbReference type="InterPro" id="IPR009430">
    <property type="entry name" value="GvpL/GvpF"/>
</dbReference>
<dbReference type="PANTHER" id="PTHR36852:SF1">
    <property type="entry name" value="PROTEIN GVPL 2"/>
    <property type="match status" value="1"/>
</dbReference>
<comment type="similarity">
    <text evidence="3">Belongs to the gas vesicle GvpF/GvpL family.</text>
</comment>
<evidence type="ECO:0000256" key="1">
    <source>
        <dbReference type="ARBA" id="ARBA00022987"/>
    </source>
</evidence>
<evidence type="ECO:0000313" key="4">
    <source>
        <dbReference type="EMBL" id="MBE4747978.1"/>
    </source>
</evidence>
<comment type="subcellular location">
    <subcellularLocation>
        <location evidence="2">Gas vesicle</location>
    </subcellularLocation>
</comment>
<dbReference type="RefSeq" id="WP_193347323.1">
    <property type="nucleotide sequence ID" value="NZ_CBCSIP010000185.1"/>
</dbReference>
<accession>A0ABR9PJ58</accession>
<comment type="caution">
    <text evidence="4">The sequence shown here is derived from an EMBL/GenBank/DDBJ whole genome shotgun (WGS) entry which is preliminary data.</text>
</comment>
<dbReference type="EMBL" id="JAAIYO010000001">
    <property type="protein sequence ID" value="MBE4747978.1"/>
    <property type="molecule type" value="Genomic_DNA"/>
</dbReference>
<gene>
    <name evidence="4" type="ORF">G4177_07275</name>
</gene>
<keyword evidence="1" id="KW-0304">Gas vesicle</keyword>
<keyword evidence="5" id="KW-1185">Reference proteome</keyword>
<sequence>MATKQQAEVSREGRARYLYAVVRARSGWAAELTGLGPSPVHAVREDDLLALVSDTAGLRVAPTRAHLLTHQRVTDAVLREHTLVPVAFGTVLPSEERVRELLRAAHAPLVRALDVLEGRVELGLKVYCHRDALARRLEAEQPELARRPTEPEEDHEQRLELALLERTTRDMDVLRTGLAPLVAATHESAPLGERMLLNAAFLVDRAAVAAFEARLKTLVARTEVYAFRFTGPWAGYSFVDVRLDMEGELSAGTR</sequence>